<keyword evidence="1" id="KW-1133">Transmembrane helix</keyword>
<proteinExistence type="predicted"/>
<evidence type="ECO:0000313" key="2">
    <source>
        <dbReference type="EMBL" id="MFD2562903.1"/>
    </source>
</evidence>
<dbReference type="Proteomes" id="UP001597319">
    <property type="component" value="Unassembled WGS sequence"/>
</dbReference>
<evidence type="ECO:0000313" key="3">
    <source>
        <dbReference type="Proteomes" id="UP001597319"/>
    </source>
</evidence>
<organism evidence="2 3">
    <name type="scientific">Aquimarina rubra</name>
    <dbReference type="NCBI Taxonomy" id="1920033"/>
    <lineage>
        <taxon>Bacteria</taxon>
        <taxon>Pseudomonadati</taxon>
        <taxon>Bacteroidota</taxon>
        <taxon>Flavobacteriia</taxon>
        <taxon>Flavobacteriales</taxon>
        <taxon>Flavobacteriaceae</taxon>
        <taxon>Aquimarina</taxon>
    </lineage>
</organism>
<comment type="caution">
    <text evidence="2">The sequence shown here is derived from an EMBL/GenBank/DDBJ whole genome shotgun (WGS) entry which is preliminary data.</text>
</comment>
<dbReference type="EMBL" id="JBHULE010000019">
    <property type="protein sequence ID" value="MFD2562903.1"/>
    <property type="molecule type" value="Genomic_DNA"/>
</dbReference>
<keyword evidence="1" id="KW-0812">Transmembrane</keyword>
<evidence type="ECO:0000256" key="1">
    <source>
        <dbReference type="SAM" id="Phobius"/>
    </source>
</evidence>
<feature type="transmembrane region" description="Helical" evidence="1">
    <location>
        <begin position="6"/>
        <end position="22"/>
    </location>
</feature>
<keyword evidence="3" id="KW-1185">Reference proteome</keyword>
<name>A0ABW5LGJ5_9FLAO</name>
<gene>
    <name evidence="2" type="ORF">ACFSR1_09525</name>
</gene>
<protein>
    <submittedName>
        <fullName evidence="2">Uncharacterized protein</fullName>
    </submittedName>
</protein>
<sequence length="119" mass="13115">MKKAIYVILAIILLAGIGIYFYDASKVLETHKSPDGDYVIIVKRENSFFATTMPGDGGTSIPVEVILKNTNGKVIGTSSSNKNCGVLWFSIEINWDLENHEVWYGRGKTINLKTGEVSC</sequence>
<keyword evidence="1" id="KW-0472">Membrane</keyword>
<accession>A0ABW5LGJ5</accession>
<reference evidence="3" key="1">
    <citation type="journal article" date="2019" name="Int. J. Syst. Evol. Microbiol.">
        <title>The Global Catalogue of Microorganisms (GCM) 10K type strain sequencing project: providing services to taxonomists for standard genome sequencing and annotation.</title>
        <authorList>
            <consortium name="The Broad Institute Genomics Platform"/>
            <consortium name="The Broad Institute Genome Sequencing Center for Infectious Disease"/>
            <person name="Wu L."/>
            <person name="Ma J."/>
        </authorList>
    </citation>
    <scope>NUCLEOTIDE SEQUENCE [LARGE SCALE GENOMIC DNA]</scope>
    <source>
        <strain evidence="3">KCTC 52274</strain>
    </source>
</reference>
<dbReference type="RefSeq" id="WP_378291891.1">
    <property type="nucleotide sequence ID" value="NZ_JBHULE010000019.1"/>
</dbReference>